<name>A0A372IU56_9BACT</name>
<protein>
    <recommendedName>
        <fullName evidence="4">Cytochrome c-552/4 domain-containing protein</fullName>
    </recommendedName>
</protein>
<keyword evidence="1 3" id="KW-0732">Signal</keyword>
<dbReference type="EMBL" id="QVQT01000001">
    <property type="protein sequence ID" value="RFU18448.1"/>
    <property type="molecule type" value="Genomic_DNA"/>
</dbReference>
<feature type="signal peptide" evidence="3">
    <location>
        <begin position="1"/>
        <end position="32"/>
    </location>
</feature>
<dbReference type="PANTHER" id="PTHR35038">
    <property type="entry name" value="DISSIMILATORY SULFITE REDUCTASE SIRA"/>
    <property type="match status" value="1"/>
</dbReference>
<feature type="region of interest" description="Disordered" evidence="2">
    <location>
        <begin position="30"/>
        <end position="51"/>
    </location>
</feature>
<evidence type="ECO:0000256" key="3">
    <source>
        <dbReference type="SAM" id="SignalP"/>
    </source>
</evidence>
<gene>
    <name evidence="5" type="ORF">D0Y96_02500</name>
</gene>
<keyword evidence="6" id="KW-1185">Reference proteome</keyword>
<dbReference type="InterPro" id="IPR023155">
    <property type="entry name" value="Cyt_c-552/4"/>
</dbReference>
<dbReference type="InterPro" id="IPR051829">
    <property type="entry name" value="Multiheme_Cytochr_ET"/>
</dbReference>
<feature type="domain" description="Cytochrome c-552/4" evidence="4">
    <location>
        <begin position="199"/>
        <end position="238"/>
    </location>
</feature>
<organism evidence="5 6">
    <name type="scientific">Paracidobacterium acidisoli</name>
    <dbReference type="NCBI Taxonomy" id="2303751"/>
    <lineage>
        <taxon>Bacteria</taxon>
        <taxon>Pseudomonadati</taxon>
        <taxon>Acidobacteriota</taxon>
        <taxon>Terriglobia</taxon>
        <taxon>Terriglobales</taxon>
        <taxon>Acidobacteriaceae</taxon>
        <taxon>Paracidobacterium</taxon>
    </lineage>
</organism>
<sequence length="420" mass="45894">MSRARAICIPVLFCLFLLIPGLPLQPSDNAAAQTPTDVQRSGGQNQAGLRPDLRPGYAGDAACASCHRDQSLSYLHTAHHLTSQLPNAESLPGSFTPGSNVLTIVDAASSANHEGLYFTMEKKDDGYYETATGIFTSGTKTRSEKIGIVTGSGVRGQTYLYWRGDELFELPISYWTNGHQWINSPGYRDGSADYSRPILQGCLECHASYIRALTPSLWTNRFDPASFEPGISCESCHGPGVEHIRREVAGSARREGPAILNPAKFSRDRQVDLCSLCHSGLARNELAPAFSYVPGQPLDRYFQQLAAPAAEHPDVHGNQAGLLKRSKCYLSSPGMTCSTCHDEHAPERAAASYSSRCLTCHQWKSCRMSTKLGHKITDNCIDCHMPLEPTAAIASETAGRVVRGIMRNHWIRVYSGTEHP</sequence>
<accession>A0A372IU56</accession>
<dbReference type="SUPFAM" id="SSF48695">
    <property type="entry name" value="Multiheme cytochromes"/>
    <property type="match status" value="1"/>
</dbReference>
<reference evidence="5 6" key="1">
    <citation type="submission" date="2018-08" db="EMBL/GenBank/DDBJ databases">
        <title>Acidipila sp. 4G-K13, an acidobacterium isolated from forest soil.</title>
        <authorList>
            <person name="Gao Z.-H."/>
            <person name="Qiu L.-H."/>
        </authorList>
    </citation>
    <scope>NUCLEOTIDE SEQUENCE [LARGE SCALE GENOMIC DNA]</scope>
    <source>
        <strain evidence="5 6">4G-K13</strain>
    </source>
</reference>
<feature type="chain" id="PRO_5016704008" description="Cytochrome c-552/4 domain-containing protein" evidence="3">
    <location>
        <begin position="33"/>
        <end position="420"/>
    </location>
</feature>
<feature type="compositionally biased region" description="Polar residues" evidence="2">
    <location>
        <begin position="30"/>
        <end position="47"/>
    </location>
</feature>
<dbReference type="AlphaFoldDB" id="A0A372IU56"/>
<proteinExistence type="predicted"/>
<dbReference type="PANTHER" id="PTHR35038:SF8">
    <property type="entry name" value="C-TYPE POLYHEME CYTOCHROME OMCC"/>
    <property type="match status" value="1"/>
</dbReference>
<dbReference type="Proteomes" id="UP000264702">
    <property type="component" value="Unassembled WGS sequence"/>
</dbReference>
<dbReference type="Gene3D" id="1.10.1130.10">
    <property type="entry name" value="Flavocytochrome C3, Chain A"/>
    <property type="match status" value="1"/>
</dbReference>
<dbReference type="RefSeq" id="WP_117297743.1">
    <property type="nucleotide sequence ID" value="NZ_QVQT02000001.1"/>
</dbReference>
<evidence type="ECO:0000256" key="2">
    <source>
        <dbReference type="SAM" id="MobiDB-lite"/>
    </source>
</evidence>
<dbReference type="OrthoDB" id="9814800at2"/>
<evidence type="ECO:0000313" key="5">
    <source>
        <dbReference type="EMBL" id="RFU18448.1"/>
    </source>
</evidence>
<dbReference type="InterPro" id="IPR036280">
    <property type="entry name" value="Multihaem_cyt_sf"/>
</dbReference>
<comment type="caution">
    <text evidence="5">The sequence shown here is derived from an EMBL/GenBank/DDBJ whole genome shotgun (WGS) entry which is preliminary data.</text>
</comment>
<evidence type="ECO:0000256" key="1">
    <source>
        <dbReference type="ARBA" id="ARBA00022729"/>
    </source>
</evidence>
<evidence type="ECO:0000259" key="4">
    <source>
        <dbReference type="Pfam" id="PF13435"/>
    </source>
</evidence>
<dbReference type="Pfam" id="PF13435">
    <property type="entry name" value="Cytochrome_C554"/>
    <property type="match status" value="1"/>
</dbReference>
<evidence type="ECO:0000313" key="6">
    <source>
        <dbReference type="Proteomes" id="UP000264702"/>
    </source>
</evidence>